<organism evidence="1 2">
    <name type="scientific">Paraburkholderia hiiakae</name>
    <dbReference type="NCBI Taxonomy" id="1081782"/>
    <lineage>
        <taxon>Bacteria</taxon>
        <taxon>Pseudomonadati</taxon>
        <taxon>Pseudomonadota</taxon>
        <taxon>Betaproteobacteria</taxon>
        <taxon>Burkholderiales</taxon>
        <taxon>Burkholderiaceae</taxon>
        <taxon>Paraburkholderia</taxon>
    </lineage>
</organism>
<name>A0ABM8P3R3_9BURK</name>
<protein>
    <submittedName>
        <fullName evidence="1">Uncharacterized protein</fullName>
    </submittedName>
</protein>
<evidence type="ECO:0000313" key="1">
    <source>
        <dbReference type="EMBL" id="CAD6555696.1"/>
    </source>
</evidence>
<accession>A0ABM8P3R3</accession>
<comment type="caution">
    <text evidence="1">The sequence shown here is derived from an EMBL/GenBank/DDBJ whole genome shotgun (WGS) entry which is preliminary data.</text>
</comment>
<keyword evidence="2" id="KW-1185">Reference proteome</keyword>
<reference evidence="1 2" key="1">
    <citation type="submission" date="2020-10" db="EMBL/GenBank/DDBJ databases">
        <authorList>
            <person name="Peeters C."/>
        </authorList>
    </citation>
    <scope>NUCLEOTIDE SEQUENCE [LARGE SCALE GENOMIC DNA]</scope>
    <source>
        <strain evidence="1 2">LMG 27952</strain>
    </source>
</reference>
<evidence type="ECO:0000313" key="2">
    <source>
        <dbReference type="Proteomes" id="UP000656319"/>
    </source>
</evidence>
<proteinExistence type="predicted"/>
<gene>
    <name evidence="1" type="ORF">LMG27952_05900</name>
</gene>
<dbReference type="Proteomes" id="UP000656319">
    <property type="component" value="Unassembled WGS sequence"/>
</dbReference>
<sequence length="64" mass="7246">MTLSLAIRRQIVRLPRTLAMSVSPASRGNSRVKLNRNSFESLETGDNLNDRYRLIVQTMLDAQA</sequence>
<dbReference type="EMBL" id="CAJHCQ010000019">
    <property type="protein sequence ID" value="CAD6555696.1"/>
    <property type="molecule type" value="Genomic_DNA"/>
</dbReference>